<dbReference type="CTD" id="54961"/>
<keyword evidence="5" id="KW-0378">Hydrolase</keyword>
<dbReference type="InterPro" id="IPR043588">
    <property type="entry name" value="SSH-N"/>
</dbReference>
<evidence type="ECO:0000256" key="7">
    <source>
        <dbReference type="ARBA" id="ARBA00023212"/>
    </source>
</evidence>
<dbReference type="GO" id="GO:0032154">
    <property type="term" value="C:cleavage furrow"/>
    <property type="evidence" value="ECO:0007669"/>
    <property type="project" value="UniProtKB-SubCell"/>
</dbReference>
<dbReference type="PANTHER" id="PTHR45864:SF4">
    <property type="entry name" value="PROTEIN PHOSPHATASE SLINGSHOT HOMOLOG 3"/>
    <property type="match status" value="1"/>
</dbReference>
<evidence type="ECO:0000256" key="2">
    <source>
        <dbReference type="ARBA" id="ARBA00009580"/>
    </source>
</evidence>
<accession>A0A6J0UTY0</accession>
<dbReference type="Gene3D" id="3.90.190.10">
    <property type="entry name" value="Protein tyrosine phosphatase superfamily"/>
    <property type="match status" value="1"/>
</dbReference>
<dbReference type="InterPro" id="IPR000340">
    <property type="entry name" value="Dual-sp_phosphatase_cat-dom"/>
</dbReference>
<keyword evidence="13" id="KW-1185">Reference proteome</keyword>
<organism evidence="13 14">
    <name type="scientific">Pogona vitticeps</name>
    <name type="common">central bearded dragon</name>
    <dbReference type="NCBI Taxonomy" id="103695"/>
    <lineage>
        <taxon>Eukaryota</taxon>
        <taxon>Metazoa</taxon>
        <taxon>Chordata</taxon>
        <taxon>Craniata</taxon>
        <taxon>Vertebrata</taxon>
        <taxon>Euteleostomi</taxon>
        <taxon>Lepidosauria</taxon>
        <taxon>Squamata</taxon>
        <taxon>Bifurcata</taxon>
        <taxon>Unidentata</taxon>
        <taxon>Episquamata</taxon>
        <taxon>Toxicofera</taxon>
        <taxon>Iguania</taxon>
        <taxon>Acrodonta</taxon>
        <taxon>Agamidae</taxon>
        <taxon>Amphibolurinae</taxon>
        <taxon>Pogona</taxon>
    </lineage>
</organism>
<evidence type="ECO:0000256" key="8">
    <source>
        <dbReference type="ARBA" id="ARBA00048336"/>
    </source>
</evidence>
<gene>
    <name evidence="14" type="primary">SSH3</name>
</gene>
<dbReference type="GO" id="GO:0030837">
    <property type="term" value="P:negative regulation of actin filament polymerization"/>
    <property type="evidence" value="ECO:0007669"/>
    <property type="project" value="InterPro"/>
</dbReference>
<dbReference type="RefSeq" id="XP_020661659.2">
    <property type="nucleotide sequence ID" value="XM_020806000.2"/>
</dbReference>
<dbReference type="PROSITE" id="PS00383">
    <property type="entry name" value="TYR_PHOSPHATASE_1"/>
    <property type="match status" value="1"/>
</dbReference>
<feature type="domain" description="Tyrosine-protein phosphatase" evidence="10">
    <location>
        <begin position="314"/>
        <end position="455"/>
    </location>
</feature>
<evidence type="ECO:0000256" key="3">
    <source>
        <dbReference type="ARBA" id="ARBA00013081"/>
    </source>
</evidence>
<evidence type="ECO:0000313" key="14">
    <source>
        <dbReference type="RefSeq" id="XP_020661659.2"/>
    </source>
</evidence>
<evidence type="ECO:0000313" key="13">
    <source>
        <dbReference type="Proteomes" id="UP001652642"/>
    </source>
</evidence>
<evidence type="ECO:0000256" key="4">
    <source>
        <dbReference type="ARBA" id="ARBA00022490"/>
    </source>
</evidence>
<feature type="region of interest" description="Disordered" evidence="9">
    <location>
        <begin position="608"/>
        <end position="671"/>
    </location>
</feature>
<dbReference type="PANTHER" id="PTHR45864">
    <property type="entry name" value="SLINGSHOT PROTEIN PHOSPHATASE HOMOLOG"/>
    <property type="match status" value="1"/>
</dbReference>
<dbReference type="KEGG" id="pvt:110085634"/>
<dbReference type="SUPFAM" id="SSF109715">
    <property type="entry name" value="DEK C-terminal domain"/>
    <property type="match status" value="1"/>
</dbReference>
<feature type="region of interest" description="Disordered" evidence="9">
    <location>
        <begin position="58"/>
        <end position="80"/>
    </location>
</feature>
<dbReference type="SUPFAM" id="SSF52799">
    <property type="entry name" value="(Phosphotyrosine protein) phosphatases II"/>
    <property type="match status" value="1"/>
</dbReference>
<keyword evidence="4" id="KW-0963">Cytoplasm</keyword>
<dbReference type="Pfam" id="PF23040">
    <property type="entry name" value="PH_SSH1-like_1st"/>
    <property type="match status" value="1"/>
</dbReference>
<dbReference type="Proteomes" id="UP001652642">
    <property type="component" value="Chromosome 1"/>
</dbReference>
<comment type="subcellular location">
    <subcellularLocation>
        <location evidence="1">Cytoplasm</location>
        <location evidence="1">Cytoskeleton</location>
    </subcellularLocation>
</comment>
<evidence type="ECO:0000259" key="10">
    <source>
        <dbReference type="PROSITE" id="PS50054"/>
    </source>
</evidence>
<dbReference type="PROSITE" id="PS50056">
    <property type="entry name" value="TYR_PHOSPHATASE_2"/>
    <property type="match status" value="1"/>
</dbReference>
<evidence type="ECO:0000256" key="5">
    <source>
        <dbReference type="ARBA" id="ARBA00022801"/>
    </source>
</evidence>
<feature type="region of interest" description="Disordered" evidence="9">
    <location>
        <begin position="465"/>
        <end position="549"/>
    </location>
</feature>
<proteinExistence type="inferred from homology"/>
<dbReference type="Gene3D" id="1.10.10.60">
    <property type="entry name" value="Homeodomain-like"/>
    <property type="match status" value="1"/>
</dbReference>
<sequence>MALVTVCRSPSGSGHSTPTGCKDEDVSSRRRQLQRRHSFVMVKGAALLLQEEEKLESVQEGPAASIDQEPKAEDAPAGQQEVHLQQMVGLLRPEDTIRLAVRLESARPHRIRYLLVVSAEKVESKNETVLLGVDFLEEGMARCTLGMVLPLWSDTQVFLDGDGGFSVTSGGQTRIFKPISVQTMWSALQVLHKACSEAVCNNHFPGGSALNWTEWYQKAVNSEQSCIHEWLAMSDLESVRPSSPAAFSDQRTAQEMTERMIRAKLREVMATTDLENITSKEIRAELERRAGCSLKDYKEFIDNEMLLIMAQMDRPSRIFDYLFLGSEWNAANLEELQKNRVTHILNVTREIDNFFPDQFTYMNVRLYDEETSQLLPHWTDTYSFISDARTRDCRVLVHCKMGVSRSGSTVIAYAMKEYGWSLEQALGYVQERRPIVHPNPGFMRQLEFYEGILDASRNSSLWEQKVGDTHSEGSPDISDASSDLSGSPDYETLSSEEDSVEPVTTPQYCFRPLREPPEEPSHPLDIPQGPQLGLQATEEPGASDDSGAEEVRRHLATMRVPEKPATLRRERINLYAVMRSISEMDSPELIPVPVESATEEEVFLHAEKKTPVNSELSSQNEENLSSATDSTAKRSLPRVERAHGRRPRQCGRRASRGHSQPCKQLSYHPASGRVRKVVRHMEGPVPYARKPALQHRLSVAQLADAALVVSRTKEFEGQTDPESPQKLPSPPSKNSQPGENTALCSVPSSRTRRMVRQASVDMDPSLG</sequence>
<dbReference type="CDD" id="cd11652">
    <property type="entry name" value="SSH-N"/>
    <property type="match status" value="1"/>
</dbReference>
<dbReference type="GO" id="GO:0005856">
    <property type="term" value="C:cytoskeleton"/>
    <property type="evidence" value="ECO:0007669"/>
    <property type="project" value="UniProtKB-SubCell"/>
</dbReference>
<dbReference type="EC" id="3.1.3.16" evidence="3"/>
<evidence type="ECO:0000256" key="1">
    <source>
        <dbReference type="ARBA" id="ARBA00004245"/>
    </source>
</evidence>
<dbReference type="InterPro" id="IPR029021">
    <property type="entry name" value="Prot-tyrosine_phosphatase-like"/>
</dbReference>
<dbReference type="GO" id="GO:0004722">
    <property type="term" value="F:protein serine/threonine phosphatase activity"/>
    <property type="evidence" value="ECO:0007669"/>
    <property type="project" value="UniProtKB-EC"/>
</dbReference>
<keyword evidence="6" id="KW-0904">Protein phosphatase</keyword>
<dbReference type="InterPro" id="IPR043587">
    <property type="entry name" value="Phosphatase_SSH-like"/>
</dbReference>
<dbReference type="GeneID" id="110085634"/>
<dbReference type="InterPro" id="IPR020422">
    <property type="entry name" value="TYR_PHOSPHATASE_DUAL_dom"/>
</dbReference>
<feature type="compositionally biased region" description="Polar residues" evidence="9">
    <location>
        <begin position="732"/>
        <end position="749"/>
    </location>
</feature>
<dbReference type="GO" id="GO:0030496">
    <property type="term" value="C:midbody"/>
    <property type="evidence" value="ECO:0007669"/>
    <property type="project" value="UniProtKB-SubCell"/>
</dbReference>
<dbReference type="GO" id="GO:0003779">
    <property type="term" value="F:actin binding"/>
    <property type="evidence" value="ECO:0007669"/>
    <property type="project" value="UniProtKB-KW"/>
</dbReference>
<dbReference type="Pfam" id="PF00782">
    <property type="entry name" value="DSPc"/>
    <property type="match status" value="1"/>
</dbReference>
<dbReference type="PROSITE" id="PS51998">
    <property type="entry name" value="DEK_C"/>
    <property type="match status" value="1"/>
</dbReference>
<dbReference type="AlphaFoldDB" id="A0A6J0UTY0"/>
<dbReference type="InterPro" id="IPR000387">
    <property type="entry name" value="Tyr_Pase_dom"/>
</dbReference>
<comment type="catalytic activity">
    <reaction evidence="8">
        <text>O-phospho-L-threonyl-[protein] + H2O = L-threonyl-[protein] + phosphate</text>
        <dbReference type="Rhea" id="RHEA:47004"/>
        <dbReference type="Rhea" id="RHEA-COMP:11060"/>
        <dbReference type="Rhea" id="RHEA-COMP:11605"/>
        <dbReference type="ChEBI" id="CHEBI:15377"/>
        <dbReference type="ChEBI" id="CHEBI:30013"/>
        <dbReference type="ChEBI" id="CHEBI:43474"/>
        <dbReference type="ChEBI" id="CHEBI:61977"/>
        <dbReference type="EC" id="3.1.3.16"/>
    </reaction>
</comment>
<dbReference type="Pfam" id="PF08766">
    <property type="entry name" value="DEK_C"/>
    <property type="match status" value="1"/>
</dbReference>
<evidence type="ECO:0000256" key="6">
    <source>
        <dbReference type="ARBA" id="ARBA00022912"/>
    </source>
</evidence>
<protein>
    <recommendedName>
        <fullName evidence="3">protein-serine/threonine phosphatase</fullName>
        <ecNumber evidence="3">3.1.3.16</ecNumber>
    </recommendedName>
</protein>
<feature type="compositionally biased region" description="Basic and acidic residues" evidence="9">
    <location>
        <begin position="512"/>
        <end position="522"/>
    </location>
</feature>
<reference evidence="14" key="2">
    <citation type="submission" date="2025-08" db="UniProtKB">
        <authorList>
            <consortium name="RefSeq"/>
        </authorList>
    </citation>
    <scope>IDENTIFICATION</scope>
</reference>
<dbReference type="SMART" id="SM00195">
    <property type="entry name" value="DSPc"/>
    <property type="match status" value="1"/>
</dbReference>
<feature type="compositionally biased region" description="Low complexity" evidence="9">
    <location>
        <begin position="9"/>
        <end position="20"/>
    </location>
</feature>
<dbReference type="OrthoDB" id="5779068at2759"/>
<keyword evidence="7" id="KW-0206">Cytoskeleton</keyword>
<dbReference type="InParanoid" id="A0A6J0UTY0"/>
<feature type="compositionally biased region" description="Basic residues" evidence="9">
    <location>
        <begin position="643"/>
        <end position="656"/>
    </location>
</feature>
<feature type="region of interest" description="Disordered" evidence="9">
    <location>
        <begin position="711"/>
        <end position="767"/>
    </location>
</feature>
<evidence type="ECO:0000259" key="11">
    <source>
        <dbReference type="PROSITE" id="PS50056"/>
    </source>
</evidence>
<feature type="region of interest" description="Disordered" evidence="9">
    <location>
        <begin position="1"/>
        <end position="32"/>
    </location>
</feature>
<reference evidence="13" key="1">
    <citation type="submission" date="2025-05" db="UniProtKB">
        <authorList>
            <consortium name="RefSeq"/>
        </authorList>
    </citation>
    <scope>NUCLEOTIDE SEQUENCE [LARGE SCALE GENOMIC DNA]</scope>
</reference>
<comment type="similarity">
    <text evidence="2">Belongs to the protein-tyrosine phosphatase family.</text>
</comment>
<feature type="domain" description="DEK-C" evidence="12">
    <location>
        <begin position="255"/>
        <end position="310"/>
    </location>
</feature>
<dbReference type="InterPro" id="IPR016130">
    <property type="entry name" value="Tyr_Pase_AS"/>
</dbReference>
<evidence type="ECO:0000259" key="12">
    <source>
        <dbReference type="PROSITE" id="PS51998"/>
    </source>
</evidence>
<dbReference type="InterPro" id="IPR014876">
    <property type="entry name" value="DEK_C"/>
</dbReference>
<evidence type="ECO:0000256" key="9">
    <source>
        <dbReference type="SAM" id="MobiDB-lite"/>
    </source>
</evidence>
<feature type="compositionally biased region" description="Low complexity" evidence="9">
    <location>
        <begin position="613"/>
        <end position="626"/>
    </location>
</feature>
<name>A0A6J0UTY0_9SAUR</name>
<dbReference type="PROSITE" id="PS50054">
    <property type="entry name" value="TYR_PHOSPHATASE_DUAL"/>
    <property type="match status" value="1"/>
</dbReference>
<feature type="domain" description="Tyrosine specific protein phosphatases" evidence="11">
    <location>
        <begin position="376"/>
        <end position="434"/>
    </location>
</feature>